<dbReference type="InterPro" id="IPR019606">
    <property type="entry name" value="GerMN"/>
</dbReference>
<sequence>MTRRRLVVIALACLAILAGCGGVSAESTPRVINPTLVPNQLLDTKAPRPSDQPTGTGGTGGTMVTYFVSAGRIVPVRRPELEGTTGERLRRSIGLLLEGPTEKEQASGLGTAVPIDLDLSVTSVRGSTVTIEVAGTARNSRSEDRTLAVAQIVLTTTSVNGIDAVQLTQEGKTIEAPLVDGSLSAAPLTASDYAALLAATTTWPTRTR</sequence>
<name>A0ABV7YDX3_9ACTN</name>
<keyword evidence="5" id="KW-1185">Reference proteome</keyword>
<evidence type="ECO:0000313" key="5">
    <source>
        <dbReference type="Proteomes" id="UP001595699"/>
    </source>
</evidence>
<comment type="caution">
    <text evidence="4">The sequence shown here is derived from an EMBL/GenBank/DDBJ whole genome shotgun (WGS) entry which is preliminary data.</text>
</comment>
<accession>A0ABV7YDX3</accession>
<dbReference type="EMBL" id="JBHRZH010000017">
    <property type="protein sequence ID" value="MFC3762993.1"/>
    <property type="molecule type" value="Genomic_DNA"/>
</dbReference>
<evidence type="ECO:0000259" key="3">
    <source>
        <dbReference type="SMART" id="SM00909"/>
    </source>
</evidence>
<feature type="region of interest" description="Disordered" evidence="1">
    <location>
        <begin position="39"/>
        <end position="62"/>
    </location>
</feature>
<feature type="domain" description="GerMN" evidence="3">
    <location>
        <begin position="89"/>
        <end position="178"/>
    </location>
</feature>
<feature type="signal peptide" evidence="2">
    <location>
        <begin position="1"/>
        <end position="25"/>
    </location>
</feature>
<proteinExistence type="predicted"/>
<protein>
    <submittedName>
        <fullName evidence="4">GerMN domain-containing protein</fullName>
    </submittedName>
</protein>
<evidence type="ECO:0000256" key="2">
    <source>
        <dbReference type="SAM" id="SignalP"/>
    </source>
</evidence>
<keyword evidence="2" id="KW-0732">Signal</keyword>
<dbReference type="Pfam" id="PF10646">
    <property type="entry name" value="Germane"/>
    <property type="match status" value="1"/>
</dbReference>
<dbReference type="Proteomes" id="UP001595699">
    <property type="component" value="Unassembled WGS sequence"/>
</dbReference>
<evidence type="ECO:0000256" key="1">
    <source>
        <dbReference type="SAM" id="MobiDB-lite"/>
    </source>
</evidence>
<organism evidence="4 5">
    <name type="scientific">Tenggerimyces flavus</name>
    <dbReference type="NCBI Taxonomy" id="1708749"/>
    <lineage>
        <taxon>Bacteria</taxon>
        <taxon>Bacillati</taxon>
        <taxon>Actinomycetota</taxon>
        <taxon>Actinomycetes</taxon>
        <taxon>Propionibacteriales</taxon>
        <taxon>Nocardioidaceae</taxon>
        <taxon>Tenggerimyces</taxon>
    </lineage>
</organism>
<feature type="chain" id="PRO_5047263807" evidence="2">
    <location>
        <begin position="26"/>
        <end position="208"/>
    </location>
</feature>
<gene>
    <name evidence="4" type="ORF">ACFOUW_19285</name>
</gene>
<dbReference type="PROSITE" id="PS51257">
    <property type="entry name" value="PROKAR_LIPOPROTEIN"/>
    <property type="match status" value="1"/>
</dbReference>
<dbReference type="SMART" id="SM00909">
    <property type="entry name" value="Germane"/>
    <property type="match status" value="1"/>
</dbReference>
<evidence type="ECO:0000313" key="4">
    <source>
        <dbReference type="EMBL" id="MFC3762993.1"/>
    </source>
</evidence>
<reference evidence="5" key="1">
    <citation type="journal article" date="2019" name="Int. J. Syst. Evol. Microbiol.">
        <title>The Global Catalogue of Microorganisms (GCM) 10K type strain sequencing project: providing services to taxonomists for standard genome sequencing and annotation.</title>
        <authorList>
            <consortium name="The Broad Institute Genomics Platform"/>
            <consortium name="The Broad Institute Genome Sequencing Center for Infectious Disease"/>
            <person name="Wu L."/>
            <person name="Ma J."/>
        </authorList>
    </citation>
    <scope>NUCLEOTIDE SEQUENCE [LARGE SCALE GENOMIC DNA]</scope>
    <source>
        <strain evidence="5">CGMCC 4.7241</strain>
    </source>
</reference>
<dbReference type="RefSeq" id="WP_205119917.1">
    <property type="nucleotide sequence ID" value="NZ_JAFBCM010000001.1"/>
</dbReference>